<dbReference type="PANTHER" id="PTHR47371">
    <property type="entry name" value="LIPOTEICHOIC ACID SYNTHASE"/>
    <property type="match status" value="1"/>
</dbReference>
<keyword evidence="8" id="KW-0808">Transferase</keyword>
<reference evidence="8 9" key="1">
    <citation type="journal article" date="2006" name="Int. J. Syst. Evol. Microbiol.">
        <title>Myroides pelagicus sp. nov., isolated from seawater in Thailand.</title>
        <authorList>
            <person name="Yoon J."/>
            <person name="Maneerat S."/>
            <person name="Kawai F."/>
            <person name="Yokota A."/>
        </authorList>
    </citation>
    <scope>NUCLEOTIDE SEQUENCE [LARGE SCALE GENOMIC DNA]</scope>
    <source>
        <strain evidence="8 9">SM1T</strain>
    </source>
</reference>
<feature type="transmembrane region" description="Helical" evidence="6">
    <location>
        <begin position="183"/>
        <end position="201"/>
    </location>
</feature>
<dbReference type="Pfam" id="PF00884">
    <property type="entry name" value="Sulfatase"/>
    <property type="match status" value="1"/>
</dbReference>
<keyword evidence="4 6" id="KW-1133">Transmembrane helix</keyword>
<evidence type="ECO:0000256" key="6">
    <source>
        <dbReference type="SAM" id="Phobius"/>
    </source>
</evidence>
<keyword evidence="3 6" id="KW-0812">Transmembrane</keyword>
<evidence type="ECO:0000256" key="1">
    <source>
        <dbReference type="ARBA" id="ARBA00004651"/>
    </source>
</evidence>
<keyword evidence="5 6" id="KW-0472">Membrane</keyword>
<proteinExistence type="predicted"/>
<dbReference type="GO" id="GO:0005886">
    <property type="term" value="C:plasma membrane"/>
    <property type="evidence" value="ECO:0007669"/>
    <property type="project" value="UniProtKB-SubCell"/>
</dbReference>
<sequence length="690" mass="80133">MNLRLFGRLLVNSGKYFLYFLLVFFVGRVSFLITYGNMEELFSYKFGVLMSFLVGARFDISVICYGFLPVVLFCLIALFIPRRFNDSFSSFFAKFIKYYLLLLLISFLSFIIIDYFFYLFFQSHINILFFGVFDDDTVAVLNSVWEDYPIGKIVLTYLIVIAGLLYTAHLVSNSSTKPIQLRSKTLVLILILFFPLFFVGMRGSTGTFTLRREHTNITDNEFVNSLCYNALYSLKFANSERRDNQIIPDIPRELEIMGYENWNQACNAYREGEGKLFDNSLHSNTRFNTYLQQNPPNVIFVQMESMSTHYFDMNSKELNLLGDLVDELPNLYYFKNSLSSFNGTIQTLENFLVGTPKTIISQSMYFDTPFSSAITLPFKKKGYDAYFLTGANISWRNIDKMLQQQGFDYIEGRNHLLNIYPDAEEFAWGVHDGYLMDYIMTKLNENSGKPKFIFGLTISNHTPFEVPSSYESYPIMMPDSLKVQIRVDEEIAYANFYSHQYGASMLAKLIKMVRESPYGENTIIAASGDHNIRQVFEYTDEEGFLKRSVPILFYIPEKYKPKYVDVERLSSHKDIFPTLFNLSLSDASYTYTGDDLFSDASQYHFAVNDYGFIADSIGAIAYHNNQPYYYTWTQAFSKRKLKVDNINSPHAKYMLEKLRSYTTIRVLQVYKDINAYQERKEQISSVPQTL</sequence>
<feature type="transmembrane region" description="Helical" evidence="6">
    <location>
        <begin position="100"/>
        <end position="121"/>
    </location>
</feature>
<evidence type="ECO:0000256" key="4">
    <source>
        <dbReference type="ARBA" id="ARBA00022989"/>
    </source>
</evidence>
<comment type="caution">
    <text evidence="8">The sequence shown here is derived from an EMBL/GenBank/DDBJ whole genome shotgun (WGS) entry which is preliminary data.</text>
</comment>
<dbReference type="AlphaFoldDB" id="A0A7K1GMN8"/>
<dbReference type="GO" id="GO:0016787">
    <property type="term" value="F:hydrolase activity"/>
    <property type="evidence" value="ECO:0007669"/>
    <property type="project" value="UniProtKB-KW"/>
</dbReference>
<keyword evidence="8" id="KW-0378">Hydrolase</keyword>
<dbReference type="PANTHER" id="PTHR47371:SF3">
    <property type="entry name" value="PHOSPHOGLYCEROL TRANSFERASE I"/>
    <property type="match status" value="1"/>
</dbReference>
<evidence type="ECO:0000256" key="3">
    <source>
        <dbReference type="ARBA" id="ARBA00022692"/>
    </source>
</evidence>
<comment type="subcellular location">
    <subcellularLocation>
        <location evidence="1">Cell membrane</location>
        <topology evidence="1">Multi-pass membrane protein</topology>
    </subcellularLocation>
</comment>
<gene>
    <name evidence="8" type="ORF">GJV77_07740</name>
</gene>
<evidence type="ECO:0000259" key="7">
    <source>
        <dbReference type="Pfam" id="PF00884"/>
    </source>
</evidence>
<feature type="domain" description="Sulfatase N-terminal" evidence="7">
    <location>
        <begin position="296"/>
        <end position="582"/>
    </location>
</feature>
<organism evidence="8 9">
    <name type="scientific">Myroides pelagicus</name>
    <dbReference type="NCBI Taxonomy" id="270914"/>
    <lineage>
        <taxon>Bacteria</taxon>
        <taxon>Pseudomonadati</taxon>
        <taxon>Bacteroidota</taxon>
        <taxon>Flavobacteriia</taxon>
        <taxon>Flavobacteriales</taxon>
        <taxon>Flavobacteriaceae</taxon>
        <taxon>Myroides</taxon>
    </lineage>
</organism>
<evidence type="ECO:0000313" key="8">
    <source>
        <dbReference type="EMBL" id="MTH29809.1"/>
    </source>
</evidence>
<protein>
    <submittedName>
        <fullName evidence="8">Sulfatase-like hydrolase/transferase</fullName>
    </submittedName>
</protein>
<keyword evidence="9" id="KW-1185">Reference proteome</keyword>
<dbReference type="InterPro" id="IPR050448">
    <property type="entry name" value="OpgB/LTA_synthase_biosynth"/>
</dbReference>
<dbReference type="SUPFAM" id="SSF53649">
    <property type="entry name" value="Alkaline phosphatase-like"/>
    <property type="match status" value="1"/>
</dbReference>
<evidence type="ECO:0000313" key="9">
    <source>
        <dbReference type="Proteomes" id="UP000488936"/>
    </source>
</evidence>
<evidence type="ECO:0000256" key="5">
    <source>
        <dbReference type="ARBA" id="ARBA00023136"/>
    </source>
</evidence>
<name>A0A7K1GMN8_9FLAO</name>
<keyword evidence="2" id="KW-1003">Cell membrane</keyword>
<dbReference type="Gene3D" id="3.40.720.10">
    <property type="entry name" value="Alkaline Phosphatase, subunit A"/>
    <property type="match status" value="1"/>
</dbReference>
<feature type="transmembrane region" description="Helical" evidence="6">
    <location>
        <begin position="16"/>
        <end position="38"/>
    </location>
</feature>
<accession>A0A7K1GMN8</accession>
<dbReference type="CDD" id="cd16015">
    <property type="entry name" value="LTA_synthase"/>
    <property type="match status" value="1"/>
</dbReference>
<dbReference type="InterPro" id="IPR000917">
    <property type="entry name" value="Sulfatase_N"/>
</dbReference>
<feature type="transmembrane region" description="Helical" evidence="6">
    <location>
        <begin position="58"/>
        <end position="80"/>
    </location>
</feature>
<dbReference type="InterPro" id="IPR017850">
    <property type="entry name" value="Alkaline_phosphatase_core_sf"/>
</dbReference>
<dbReference type="EMBL" id="WMJY01000014">
    <property type="protein sequence ID" value="MTH29809.1"/>
    <property type="molecule type" value="Genomic_DNA"/>
</dbReference>
<dbReference type="Proteomes" id="UP000488936">
    <property type="component" value="Unassembled WGS sequence"/>
</dbReference>
<dbReference type="GO" id="GO:0016740">
    <property type="term" value="F:transferase activity"/>
    <property type="evidence" value="ECO:0007669"/>
    <property type="project" value="UniProtKB-KW"/>
</dbReference>
<evidence type="ECO:0000256" key="2">
    <source>
        <dbReference type="ARBA" id="ARBA00022475"/>
    </source>
</evidence>
<feature type="transmembrane region" description="Helical" evidence="6">
    <location>
        <begin position="150"/>
        <end position="171"/>
    </location>
</feature>